<dbReference type="Proteomes" id="UP000650511">
    <property type="component" value="Unassembled WGS sequence"/>
</dbReference>
<dbReference type="InterPro" id="IPR027417">
    <property type="entry name" value="P-loop_NTPase"/>
</dbReference>
<dbReference type="PANTHER" id="PTHR10695">
    <property type="entry name" value="DEPHOSPHO-COA KINASE-RELATED"/>
    <property type="match status" value="1"/>
</dbReference>
<comment type="caution">
    <text evidence="5">The sequence shown here is derived from an EMBL/GenBank/DDBJ whole genome shotgun (WGS) entry which is preliminary data.</text>
</comment>
<dbReference type="GO" id="GO:0005524">
    <property type="term" value="F:ATP binding"/>
    <property type="evidence" value="ECO:0007669"/>
    <property type="project" value="UniProtKB-UniRule"/>
</dbReference>
<dbReference type="PROSITE" id="PS51219">
    <property type="entry name" value="DPCK"/>
    <property type="match status" value="1"/>
</dbReference>
<evidence type="ECO:0000256" key="3">
    <source>
        <dbReference type="HAMAP-Rule" id="MF_00376"/>
    </source>
</evidence>
<organism evidence="5 6">
    <name type="scientific">Egicoccus halophilus</name>
    <dbReference type="NCBI Taxonomy" id="1670830"/>
    <lineage>
        <taxon>Bacteria</taxon>
        <taxon>Bacillati</taxon>
        <taxon>Actinomycetota</taxon>
        <taxon>Nitriliruptoria</taxon>
        <taxon>Egicoccales</taxon>
        <taxon>Egicoccaceae</taxon>
        <taxon>Egicoccus</taxon>
    </lineage>
</organism>
<reference evidence="5" key="1">
    <citation type="journal article" date="2014" name="Int. J. Syst. Evol. Microbiol.">
        <title>Complete genome sequence of Corynebacterium casei LMG S-19264T (=DSM 44701T), isolated from a smear-ripened cheese.</title>
        <authorList>
            <consortium name="US DOE Joint Genome Institute (JGI-PGF)"/>
            <person name="Walter F."/>
            <person name="Albersmeier A."/>
            <person name="Kalinowski J."/>
            <person name="Ruckert C."/>
        </authorList>
    </citation>
    <scope>NUCLEOTIDE SEQUENCE</scope>
    <source>
        <strain evidence="5">CGMCC 1.14988</strain>
    </source>
</reference>
<dbReference type="Gene3D" id="3.40.50.300">
    <property type="entry name" value="P-loop containing nucleotide triphosphate hydrolases"/>
    <property type="match status" value="1"/>
</dbReference>
<dbReference type="GO" id="GO:0015937">
    <property type="term" value="P:coenzyme A biosynthetic process"/>
    <property type="evidence" value="ECO:0007669"/>
    <property type="project" value="UniProtKB-UniRule"/>
</dbReference>
<accession>A0A8J3A8T5</accession>
<reference evidence="5" key="2">
    <citation type="submission" date="2020-09" db="EMBL/GenBank/DDBJ databases">
        <authorList>
            <person name="Sun Q."/>
            <person name="Zhou Y."/>
        </authorList>
    </citation>
    <scope>NUCLEOTIDE SEQUENCE</scope>
    <source>
        <strain evidence="5">CGMCC 1.14988</strain>
    </source>
</reference>
<evidence type="ECO:0000256" key="4">
    <source>
        <dbReference type="NCBIfam" id="TIGR00152"/>
    </source>
</evidence>
<gene>
    <name evidence="3 5" type="primary">coaE</name>
    <name evidence="5" type="ORF">GCM10011354_09190</name>
</gene>
<comment type="similarity">
    <text evidence="3">Belongs to the CoaE family.</text>
</comment>
<keyword evidence="3 5" id="KW-0418">Kinase</keyword>
<dbReference type="NCBIfam" id="TIGR00152">
    <property type="entry name" value="dephospho-CoA kinase"/>
    <property type="match status" value="1"/>
</dbReference>
<dbReference type="PANTHER" id="PTHR10695:SF46">
    <property type="entry name" value="BIFUNCTIONAL COENZYME A SYNTHASE-RELATED"/>
    <property type="match status" value="1"/>
</dbReference>
<protein>
    <recommendedName>
        <fullName evidence="3 4">Dephospho-CoA kinase</fullName>
        <ecNumber evidence="3 4">2.7.1.24</ecNumber>
    </recommendedName>
    <alternativeName>
        <fullName evidence="3">Dephosphocoenzyme A kinase</fullName>
    </alternativeName>
</protein>
<dbReference type="UniPathway" id="UPA00241">
    <property type="reaction ID" value="UER00356"/>
</dbReference>
<feature type="binding site" evidence="3">
    <location>
        <begin position="11"/>
        <end position="16"/>
    </location>
    <ligand>
        <name>ATP</name>
        <dbReference type="ChEBI" id="CHEBI:30616"/>
    </ligand>
</feature>
<name>A0A8J3A8T5_9ACTN</name>
<keyword evidence="3" id="KW-0808">Transferase</keyword>
<comment type="catalytic activity">
    <reaction evidence="3">
        <text>3'-dephospho-CoA + ATP = ADP + CoA + H(+)</text>
        <dbReference type="Rhea" id="RHEA:18245"/>
        <dbReference type="ChEBI" id="CHEBI:15378"/>
        <dbReference type="ChEBI" id="CHEBI:30616"/>
        <dbReference type="ChEBI" id="CHEBI:57287"/>
        <dbReference type="ChEBI" id="CHEBI:57328"/>
        <dbReference type="ChEBI" id="CHEBI:456216"/>
        <dbReference type="EC" id="2.7.1.24"/>
    </reaction>
</comment>
<keyword evidence="3" id="KW-0173">Coenzyme A biosynthesis</keyword>
<evidence type="ECO:0000256" key="1">
    <source>
        <dbReference type="ARBA" id="ARBA00022741"/>
    </source>
</evidence>
<dbReference type="RefSeq" id="WP_130649640.1">
    <property type="nucleotide sequence ID" value="NZ_BMHA01000003.1"/>
</dbReference>
<dbReference type="EC" id="2.7.1.24" evidence="3 4"/>
<keyword evidence="2 3" id="KW-0067">ATP-binding</keyword>
<dbReference type="Pfam" id="PF01121">
    <property type="entry name" value="CoaE"/>
    <property type="match status" value="1"/>
</dbReference>
<comment type="function">
    <text evidence="3">Catalyzes the phosphorylation of the 3'-hydroxyl group of dephosphocoenzyme A to form coenzyme A.</text>
</comment>
<dbReference type="InterPro" id="IPR001977">
    <property type="entry name" value="Depp_CoAkinase"/>
</dbReference>
<dbReference type="SUPFAM" id="SSF52540">
    <property type="entry name" value="P-loop containing nucleoside triphosphate hydrolases"/>
    <property type="match status" value="1"/>
</dbReference>
<dbReference type="NCBIfam" id="NF002879">
    <property type="entry name" value="PRK03333.1"/>
    <property type="match status" value="1"/>
</dbReference>
<comment type="pathway">
    <text evidence="3">Cofactor biosynthesis; coenzyme A biosynthesis; CoA from (R)-pantothenate: step 5/5.</text>
</comment>
<dbReference type="HAMAP" id="MF_00376">
    <property type="entry name" value="Dephospho_CoA_kinase"/>
    <property type="match status" value="1"/>
</dbReference>
<keyword evidence="6" id="KW-1185">Reference proteome</keyword>
<keyword evidence="1 3" id="KW-0547">Nucleotide-binding</keyword>
<dbReference type="OrthoDB" id="9812943at2"/>
<proteinExistence type="inferred from homology"/>
<dbReference type="GO" id="GO:0004140">
    <property type="term" value="F:dephospho-CoA kinase activity"/>
    <property type="evidence" value="ECO:0007669"/>
    <property type="project" value="UniProtKB-UniRule"/>
</dbReference>
<dbReference type="EMBL" id="BMHA01000003">
    <property type="protein sequence ID" value="GGI04457.1"/>
    <property type="molecule type" value="Genomic_DNA"/>
</dbReference>
<dbReference type="AlphaFoldDB" id="A0A8J3A8T5"/>
<evidence type="ECO:0000256" key="2">
    <source>
        <dbReference type="ARBA" id="ARBA00022840"/>
    </source>
</evidence>
<evidence type="ECO:0000313" key="5">
    <source>
        <dbReference type="EMBL" id="GGI04457.1"/>
    </source>
</evidence>
<evidence type="ECO:0000313" key="6">
    <source>
        <dbReference type="Proteomes" id="UP000650511"/>
    </source>
</evidence>
<keyword evidence="3" id="KW-0963">Cytoplasm</keyword>
<dbReference type="GO" id="GO:0005737">
    <property type="term" value="C:cytoplasm"/>
    <property type="evidence" value="ECO:0007669"/>
    <property type="project" value="UniProtKB-SubCell"/>
</dbReference>
<comment type="subcellular location">
    <subcellularLocation>
        <location evidence="3">Cytoplasm</location>
    </subcellularLocation>
</comment>
<dbReference type="CDD" id="cd02022">
    <property type="entry name" value="DPCK"/>
    <property type="match status" value="1"/>
</dbReference>
<sequence length="207" mass="22194">MYLVGLTGGIGSGKSTVARRLTELGVPVIDADRVAREIVEPGEPALDALVEHFGPQILRDDGGLDRSGLAAVVFADDEARHALDRLMHPRIAARIAERIAALVAGVEGGVPPLVVVDHPLLIETGQQGRFDAVVVVVAPEELRVRRLVEQRGLEEADARARIAVQCSDADRHRVASHVVDNRGGVEQLVAATDRLHEELLADAAEHH</sequence>